<dbReference type="AlphaFoldDB" id="A0A0F9UE65"/>
<comment type="caution">
    <text evidence="1">The sequence shown here is derived from an EMBL/GenBank/DDBJ whole genome shotgun (WGS) entry which is preliminary data.</text>
</comment>
<dbReference type="EMBL" id="LAZR01001044">
    <property type="protein sequence ID" value="KKN51888.1"/>
    <property type="molecule type" value="Genomic_DNA"/>
</dbReference>
<protein>
    <submittedName>
        <fullName evidence="1">Uncharacterized protein</fullName>
    </submittedName>
</protein>
<organism evidence="1">
    <name type="scientific">marine sediment metagenome</name>
    <dbReference type="NCBI Taxonomy" id="412755"/>
    <lineage>
        <taxon>unclassified sequences</taxon>
        <taxon>metagenomes</taxon>
        <taxon>ecological metagenomes</taxon>
    </lineage>
</organism>
<evidence type="ECO:0000313" key="1">
    <source>
        <dbReference type="EMBL" id="KKN51888.1"/>
    </source>
</evidence>
<proteinExistence type="predicted"/>
<reference evidence="1" key="1">
    <citation type="journal article" date="2015" name="Nature">
        <title>Complex archaea that bridge the gap between prokaryotes and eukaryotes.</title>
        <authorList>
            <person name="Spang A."/>
            <person name="Saw J.H."/>
            <person name="Jorgensen S.L."/>
            <person name="Zaremba-Niedzwiedzka K."/>
            <person name="Martijn J."/>
            <person name="Lind A.E."/>
            <person name="van Eijk R."/>
            <person name="Schleper C."/>
            <person name="Guy L."/>
            <person name="Ettema T.J."/>
        </authorList>
    </citation>
    <scope>NUCLEOTIDE SEQUENCE</scope>
</reference>
<accession>A0A0F9UE65</accession>
<sequence length="233" mass="25384">MFKSIITLTSFVLFAASTANAIEAVGGSARVDFSAFTGDTSFRRLGFEGSVELEFSPFLNAQIDLGHNRAAYTGANATNFGAHAIYNFDAYNSFGAFVTRENTLGQHMTFYGLEFGVETGSIEYEGYFGRVNATRDDMNAFGVSARYLMINGLGITGSYAEVNRLGVTRTSLKMDRELTRNVNLFVEAGIGKIDTYGVNESSPFVGIGGKVNFGRERGTTFEQRSLSRMIPGF</sequence>
<dbReference type="SUPFAM" id="SSF56935">
    <property type="entry name" value="Porins"/>
    <property type="match status" value="1"/>
</dbReference>
<name>A0A0F9UE65_9ZZZZ</name>
<gene>
    <name evidence="1" type="ORF">LCGC14_0618270</name>
</gene>